<comment type="caution">
    <text evidence="3">The sequence shown here is derived from an EMBL/GenBank/DDBJ whole genome shotgun (WGS) entry which is preliminary data.</text>
</comment>
<feature type="region of interest" description="Disordered" evidence="1">
    <location>
        <begin position="18"/>
        <end position="47"/>
    </location>
</feature>
<dbReference type="SUPFAM" id="SSF57667">
    <property type="entry name" value="beta-beta-alpha zinc fingers"/>
    <property type="match status" value="1"/>
</dbReference>
<protein>
    <recommendedName>
        <fullName evidence="2">C2H2-type domain-containing protein</fullName>
    </recommendedName>
</protein>
<dbReference type="Gene3D" id="3.30.160.60">
    <property type="entry name" value="Classic Zinc Finger"/>
    <property type="match status" value="1"/>
</dbReference>
<dbReference type="InterPro" id="IPR036236">
    <property type="entry name" value="Znf_C2H2_sf"/>
</dbReference>
<dbReference type="PROSITE" id="PS00028">
    <property type="entry name" value="ZINC_FINGER_C2H2_1"/>
    <property type="match status" value="1"/>
</dbReference>
<feature type="domain" description="C2H2-type" evidence="2">
    <location>
        <begin position="83"/>
        <end position="105"/>
    </location>
</feature>
<dbReference type="InterPro" id="IPR013087">
    <property type="entry name" value="Znf_C2H2_type"/>
</dbReference>
<feature type="compositionally biased region" description="Basic and acidic residues" evidence="1">
    <location>
        <begin position="21"/>
        <end position="35"/>
    </location>
</feature>
<dbReference type="GO" id="GO:0008270">
    <property type="term" value="F:zinc ion binding"/>
    <property type="evidence" value="ECO:0007669"/>
    <property type="project" value="InterPro"/>
</dbReference>
<evidence type="ECO:0000313" key="4">
    <source>
        <dbReference type="Proteomes" id="UP001150907"/>
    </source>
</evidence>
<feature type="region of interest" description="Disordered" evidence="1">
    <location>
        <begin position="101"/>
        <end position="140"/>
    </location>
</feature>
<name>A0A9W8BFP1_9FUNG</name>
<dbReference type="OrthoDB" id="5533806at2759"/>
<gene>
    <name evidence="3" type="ORF">H4R26_001624</name>
</gene>
<feature type="compositionally biased region" description="Polar residues" evidence="1">
    <location>
        <begin position="113"/>
        <end position="125"/>
    </location>
</feature>
<accession>A0A9W8BFP1</accession>
<evidence type="ECO:0000256" key="1">
    <source>
        <dbReference type="SAM" id="MobiDB-lite"/>
    </source>
</evidence>
<dbReference type="SMART" id="SM00451">
    <property type="entry name" value="ZnF_U1"/>
    <property type="match status" value="1"/>
</dbReference>
<sequence>MANANIFLPFVFEGRGASEASDDRAGDRTPKRQDRPSALAGSLSPSSTKLVNPLALLDRSANILYEECTEGSGTNGDISNNYCAACKKKFTSEATLDAHLQSDKHKKAARQLKLTNSLSNTSQLPAKSPKPKSSRHPAVQGALASMKKALALANKDPAVAATVLWNIANDIAQFGDDGTTRAALAGALSCMQAMDANTELRGAKGSPTAWTARSLLKTMLECQLAQARLESRSDRPRSVFLYVDALCRYLGIESSMFDIAERDRNPQTVYLRAARLVDSIPRKFAKTEDVDQALGALEEAAAAMFAFSKSTPAESTALLWRSVFISFTAYAFALQKDQAGTAYVILQHVVTLFDAAGMGHFGCEGAAFVIDNHIRQPGSRAMVAAAVVSSLQRADLVRASCLLQKYNYRFEEPWSRFLAELTSKTESADTIWLSSDAWLSWCNVSGASMACDAHIYGLVGNAVRAILDPLTWYNPTETN</sequence>
<organism evidence="3 4">
    <name type="scientific">Coemansia thaxteri</name>
    <dbReference type="NCBI Taxonomy" id="2663907"/>
    <lineage>
        <taxon>Eukaryota</taxon>
        <taxon>Fungi</taxon>
        <taxon>Fungi incertae sedis</taxon>
        <taxon>Zoopagomycota</taxon>
        <taxon>Kickxellomycotina</taxon>
        <taxon>Kickxellomycetes</taxon>
        <taxon>Kickxellales</taxon>
        <taxon>Kickxellaceae</taxon>
        <taxon>Coemansia</taxon>
    </lineage>
</organism>
<dbReference type="Pfam" id="PF12874">
    <property type="entry name" value="zf-met"/>
    <property type="match status" value="1"/>
</dbReference>
<dbReference type="AlphaFoldDB" id="A0A9W8BFP1"/>
<evidence type="ECO:0000259" key="2">
    <source>
        <dbReference type="PROSITE" id="PS00028"/>
    </source>
</evidence>
<keyword evidence="4" id="KW-1185">Reference proteome</keyword>
<dbReference type="InterPro" id="IPR003604">
    <property type="entry name" value="Matrin/U1-like-C_Znf_C2H2"/>
</dbReference>
<feature type="compositionally biased region" description="Low complexity" evidence="1">
    <location>
        <begin position="36"/>
        <end position="47"/>
    </location>
</feature>
<proteinExistence type="predicted"/>
<reference evidence="3" key="1">
    <citation type="submission" date="2022-07" db="EMBL/GenBank/DDBJ databases">
        <title>Phylogenomic reconstructions and comparative analyses of Kickxellomycotina fungi.</title>
        <authorList>
            <person name="Reynolds N.K."/>
            <person name="Stajich J.E."/>
            <person name="Barry K."/>
            <person name="Grigoriev I.V."/>
            <person name="Crous P."/>
            <person name="Smith M.E."/>
        </authorList>
    </citation>
    <scope>NUCLEOTIDE SEQUENCE</scope>
    <source>
        <strain evidence="3">IMI 214461</strain>
    </source>
</reference>
<evidence type="ECO:0000313" key="3">
    <source>
        <dbReference type="EMBL" id="KAJ2005997.1"/>
    </source>
</evidence>
<dbReference type="EMBL" id="JANBQF010000076">
    <property type="protein sequence ID" value="KAJ2005997.1"/>
    <property type="molecule type" value="Genomic_DNA"/>
</dbReference>
<dbReference type="GO" id="GO:0003676">
    <property type="term" value="F:nucleic acid binding"/>
    <property type="evidence" value="ECO:0007669"/>
    <property type="project" value="InterPro"/>
</dbReference>
<dbReference type="Proteomes" id="UP001150907">
    <property type="component" value="Unassembled WGS sequence"/>
</dbReference>